<dbReference type="Gene3D" id="3.30.40.10">
    <property type="entry name" value="Zinc/RING finger domain, C3HC4 (zinc finger)"/>
    <property type="match status" value="1"/>
</dbReference>
<comment type="subcellular location">
    <subcellularLocation>
        <location evidence="1 10">Membrane</location>
        <topology evidence="1 10">Single-pass membrane protein</topology>
    </subcellularLocation>
</comment>
<keyword evidence="9 10" id="KW-0472">Membrane</keyword>
<keyword evidence="5 10" id="KW-0479">Metal-binding</keyword>
<keyword evidence="4" id="KW-0812">Transmembrane</keyword>
<evidence type="ECO:0000256" key="10">
    <source>
        <dbReference type="RuleBase" id="RU369078"/>
    </source>
</evidence>
<organism evidence="12">
    <name type="scientific">Lynceus sp. MCZ IZ 141354</name>
    <dbReference type="NCBI Taxonomy" id="1930659"/>
    <lineage>
        <taxon>Eukaryota</taxon>
        <taxon>Metazoa</taxon>
        <taxon>Ecdysozoa</taxon>
        <taxon>Arthropoda</taxon>
        <taxon>Crustacea</taxon>
        <taxon>Branchiopoda</taxon>
        <taxon>Diplostraca</taxon>
        <taxon>Laevicaudata</taxon>
        <taxon>Lynceidae</taxon>
        <taxon>Lynceus</taxon>
    </lineage>
</organism>
<evidence type="ECO:0000256" key="3">
    <source>
        <dbReference type="ARBA" id="ARBA00013701"/>
    </source>
</evidence>
<reference evidence="12" key="1">
    <citation type="submission" date="2021-04" db="EMBL/GenBank/DDBJ databases">
        <authorList>
            <person name="Cornetti L."/>
        </authorList>
    </citation>
    <scope>NUCLEOTIDE SEQUENCE</scope>
</reference>
<accession>A0A9N6ZFZ3</accession>
<dbReference type="PANTHER" id="PTHR12981">
    <property type="entry name" value="ZINC FINGER PROTEIN-LIKE 1"/>
    <property type="match status" value="1"/>
</dbReference>
<comment type="similarity">
    <text evidence="2 10">Belongs to the ZFPL1 family.</text>
</comment>
<keyword evidence="6 10" id="KW-0863">Zinc-finger</keyword>
<dbReference type="EMBL" id="OC989058">
    <property type="protein sequence ID" value="CAG4645713.1"/>
    <property type="molecule type" value="Genomic_DNA"/>
</dbReference>
<evidence type="ECO:0000256" key="4">
    <source>
        <dbReference type="ARBA" id="ARBA00022692"/>
    </source>
</evidence>
<dbReference type="InterPro" id="IPR001841">
    <property type="entry name" value="Znf_RING"/>
</dbReference>
<dbReference type="GO" id="GO:0008270">
    <property type="term" value="F:zinc ion binding"/>
    <property type="evidence" value="ECO:0007669"/>
    <property type="project" value="UniProtKB-UniRule"/>
</dbReference>
<dbReference type="GO" id="GO:0016020">
    <property type="term" value="C:membrane"/>
    <property type="evidence" value="ECO:0007669"/>
    <property type="project" value="UniProtKB-SubCell"/>
</dbReference>
<evidence type="ECO:0000256" key="6">
    <source>
        <dbReference type="ARBA" id="ARBA00022771"/>
    </source>
</evidence>
<dbReference type="InterPro" id="IPR039043">
    <property type="entry name" value="ZFPL1"/>
</dbReference>
<keyword evidence="7 10" id="KW-0862">Zinc</keyword>
<evidence type="ECO:0000259" key="11">
    <source>
        <dbReference type="SMART" id="SM00184"/>
    </source>
</evidence>
<protein>
    <recommendedName>
        <fullName evidence="3 10">Zinc finger protein-like 1 homolog</fullName>
    </recommendedName>
</protein>
<evidence type="ECO:0000256" key="9">
    <source>
        <dbReference type="ARBA" id="ARBA00023136"/>
    </source>
</evidence>
<dbReference type="InterPro" id="IPR058730">
    <property type="entry name" value="U-box_ZFPL1-like"/>
</dbReference>
<keyword evidence="8" id="KW-1133">Transmembrane helix</keyword>
<evidence type="ECO:0000256" key="2">
    <source>
        <dbReference type="ARBA" id="ARBA00005561"/>
    </source>
</evidence>
<dbReference type="Pfam" id="PF25998">
    <property type="entry name" value="U-box_ZFPL1"/>
    <property type="match status" value="1"/>
</dbReference>
<dbReference type="Pfam" id="PF25993">
    <property type="entry name" value="zf-B_box_ZFPL1"/>
    <property type="match status" value="1"/>
</dbReference>
<name>A0A9N6ZFZ3_9CRUS</name>
<dbReference type="GO" id="GO:0005794">
    <property type="term" value="C:Golgi apparatus"/>
    <property type="evidence" value="ECO:0007669"/>
    <property type="project" value="TreeGrafter"/>
</dbReference>
<evidence type="ECO:0000256" key="5">
    <source>
        <dbReference type="ARBA" id="ARBA00022723"/>
    </source>
</evidence>
<dbReference type="AlphaFoldDB" id="A0A9N6ZFZ3"/>
<evidence type="ECO:0000256" key="7">
    <source>
        <dbReference type="ARBA" id="ARBA00022833"/>
    </source>
</evidence>
<sequence length="296" mass="33189">MGLCKCPRKKVTNQFCYEHRINVCEYCMVKDIHRKCVVQSYLLWLRDSDYDPSCTLCSLPLKSSDASDCVRLTCYHVFHVSCLDKYARSLPPHTAPAGYVCPTCGMALFPPTHLVSPVADVLKKTLRSKPWAREGLGLPLFDGPEAEELETLSLQNGSAESFSSDTYETEPLIGSGGANEEHYSVVNVEGSGTVHRSDNGIVSPKKLSGPDYDEDKYKRRSAWDALKLLFLFLYLCTIYIDYNCNTQLSWYVNVQAHGKNVETDFLSMGSQGKTNTRITACYDDCFAFAIYPQAFP</sequence>
<proteinExistence type="inferred from homology"/>
<evidence type="ECO:0000313" key="12">
    <source>
        <dbReference type="EMBL" id="CAG4645713.1"/>
    </source>
</evidence>
<feature type="domain" description="RING-type" evidence="11">
    <location>
        <begin position="54"/>
        <end position="104"/>
    </location>
</feature>
<gene>
    <name evidence="12" type="primary">EOG090X0ASS</name>
</gene>
<dbReference type="PANTHER" id="PTHR12981:SF0">
    <property type="entry name" value="ZINC FINGER PROTEIN-LIKE 1"/>
    <property type="match status" value="1"/>
</dbReference>
<dbReference type="SUPFAM" id="SSF57850">
    <property type="entry name" value="RING/U-box"/>
    <property type="match status" value="1"/>
</dbReference>
<evidence type="ECO:0000256" key="8">
    <source>
        <dbReference type="ARBA" id="ARBA00022989"/>
    </source>
</evidence>
<evidence type="ECO:0000256" key="1">
    <source>
        <dbReference type="ARBA" id="ARBA00004167"/>
    </source>
</evidence>
<dbReference type="InterPro" id="IPR058731">
    <property type="entry name" value="Znf-B_box_ZFPL1-like"/>
</dbReference>
<dbReference type="InterPro" id="IPR013083">
    <property type="entry name" value="Znf_RING/FYVE/PHD"/>
</dbReference>
<dbReference type="CDD" id="cd16487">
    <property type="entry name" value="mRING-H2-C3DHC3_ZFPL1"/>
    <property type="match status" value="1"/>
</dbReference>
<dbReference type="SMART" id="SM00184">
    <property type="entry name" value="RING"/>
    <property type="match status" value="1"/>
</dbReference>